<evidence type="ECO:0000256" key="7">
    <source>
        <dbReference type="ARBA" id="ARBA00022755"/>
    </source>
</evidence>
<dbReference type="PROSITE" id="PS01058">
    <property type="entry name" value="SAICAR_SYNTHETASE_2"/>
    <property type="match status" value="1"/>
</dbReference>
<dbReference type="Gene3D" id="3.30.470.20">
    <property type="entry name" value="ATP-grasp fold, B domain"/>
    <property type="match status" value="1"/>
</dbReference>
<dbReference type="NCBIfam" id="TIGR00081">
    <property type="entry name" value="purC"/>
    <property type="match status" value="1"/>
</dbReference>
<dbReference type="HAMAP" id="MF_00137">
    <property type="entry name" value="SAICAR_synth"/>
    <property type="match status" value="1"/>
</dbReference>
<evidence type="ECO:0000256" key="3">
    <source>
        <dbReference type="ARBA" id="ARBA00012217"/>
    </source>
</evidence>
<evidence type="ECO:0000256" key="8">
    <source>
        <dbReference type="ARBA" id="ARBA00022840"/>
    </source>
</evidence>
<comment type="similarity">
    <text evidence="2 11">Belongs to the SAICAR synthetase family.</text>
</comment>
<dbReference type="SUPFAM" id="SSF56104">
    <property type="entry name" value="SAICAR synthase-like"/>
    <property type="match status" value="1"/>
</dbReference>
<dbReference type="EMBL" id="RKRE01000002">
    <property type="protein sequence ID" value="RPF47083.1"/>
    <property type="molecule type" value="Genomic_DNA"/>
</dbReference>
<dbReference type="RefSeq" id="WP_123929850.1">
    <property type="nucleotide sequence ID" value="NZ_RKRE01000002.1"/>
</dbReference>
<dbReference type="InterPro" id="IPR050089">
    <property type="entry name" value="SAICAR_synthetase"/>
</dbReference>
<dbReference type="EC" id="6.3.2.6" evidence="3 11"/>
<evidence type="ECO:0000256" key="4">
    <source>
        <dbReference type="ARBA" id="ARBA00016460"/>
    </source>
</evidence>
<dbReference type="GO" id="GO:0006189">
    <property type="term" value="P:'de novo' IMP biosynthetic process"/>
    <property type="evidence" value="ECO:0007669"/>
    <property type="project" value="UniProtKB-UniRule"/>
</dbReference>
<dbReference type="OrthoDB" id="9801549at2"/>
<keyword evidence="8 11" id="KW-0067">ATP-binding</keyword>
<accession>A0A3N5AQC4</accession>
<keyword evidence="7 11" id="KW-0658">Purine biosynthesis</keyword>
<comment type="pathway">
    <text evidence="1 11">Purine metabolism; IMP biosynthesis via de novo pathway; 5-amino-1-(5-phospho-D-ribosyl)imidazole-4-carboxamide from 5-amino-1-(5-phospho-D-ribosyl)imidazole-4-carboxylate: step 1/2.</text>
</comment>
<dbReference type="PANTHER" id="PTHR43599:SF3">
    <property type="entry name" value="SI:DKEY-6E2.2"/>
    <property type="match status" value="1"/>
</dbReference>
<evidence type="ECO:0000256" key="5">
    <source>
        <dbReference type="ARBA" id="ARBA00022598"/>
    </source>
</evidence>
<name>A0A3N5AQC4_9THEO</name>
<gene>
    <name evidence="11" type="primary">purC</name>
    <name evidence="13" type="ORF">EDD75_1355</name>
</gene>
<evidence type="ECO:0000313" key="14">
    <source>
        <dbReference type="Proteomes" id="UP000282654"/>
    </source>
</evidence>
<evidence type="ECO:0000256" key="9">
    <source>
        <dbReference type="ARBA" id="ARBA00030409"/>
    </source>
</evidence>
<dbReference type="InterPro" id="IPR028923">
    <property type="entry name" value="SAICAR_synt/ADE2_N"/>
</dbReference>
<protein>
    <recommendedName>
        <fullName evidence="4 11">Phosphoribosylaminoimidazole-succinocarboxamide synthase</fullName>
        <ecNumber evidence="3 11">6.3.2.6</ecNumber>
    </recommendedName>
    <alternativeName>
        <fullName evidence="9 11">SAICAR synthetase</fullName>
    </alternativeName>
</protein>
<keyword evidence="6 11" id="KW-0547">Nucleotide-binding</keyword>
<dbReference type="Proteomes" id="UP000282654">
    <property type="component" value="Unassembled WGS sequence"/>
</dbReference>
<dbReference type="GO" id="GO:0009236">
    <property type="term" value="P:cobalamin biosynthetic process"/>
    <property type="evidence" value="ECO:0007669"/>
    <property type="project" value="InterPro"/>
</dbReference>
<reference evidence="13 14" key="1">
    <citation type="submission" date="2018-11" db="EMBL/GenBank/DDBJ databases">
        <title>Genomic Encyclopedia of Type Strains, Phase IV (KMG-IV): sequencing the most valuable type-strain genomes for metagenomic binning, comparative biology and taxonomic classification.</title>
        <authorList>
            <person name="Goeker M."/>
        </authorList>
    </citation>
    <scope>NUCLEOTIDE SEQUENCE [LARGE SCALE GENOMIC DNA]</scope>
    <source>
        <strain evidence="13 14">DSM 102936</strain>
    </source>
</reference>
<dbReference type="AlphaFoldDB" id="A0A3N5AQC4"/>
<dbReference type="GO" id="GO:0004639">
    <property type="term" value="F:phosphoribosylaminoimidazolesuccinocarboxamide synthase activity"/>
    <property type="evidence" value="ECO:0007669"/>
    <property type="project" value="UniProtKB-UniRule"/>
</dbReference>
<evidence type="ECO:0000256" key="11">
    <source>
        <dbReference type="HAMAP-Rule" id="MF_00137"/>
    </source>
</evidence>
<evidence type="ECO:0000259" key="12">
    <source>
        <dbReference type="Pfam" id="PF01259"/>
    </source>
</evidence>
<dbReference type="InterPro" id="IPR018236">
    <property type="entry name" value="SAICAR_synthetase_CS"/>
</dbReference>
<dbReference type="InterPro" id="IPR033934">
    <property type="entry name" value="SAICAR_synt_PurC"/>
</dbReference>
<keyword evidence="14" id="KW-1185">Reference proteome</keyword>
<evidence type="ECO:0000256" key="1">
    <source>
        <dbReference type="ARBA" id="ARBA00004672"/>
    </source>
</evidence>
<comment type="catalytic activity">
    <reaction evidence="10 11">
        <text>5-amino-1-(5-phospho-D-ribosyl)imidazole-4-carboxylate + L-aspartate + ATP = (2S)-2-[5-amino-1-(5-phospho-beta-D-ribosyl)imidazole-4-carboxamido]succinate + ADP + phosphate + 2 H(+)</text>
        <dbReference type="Rhea" id="RHEA:22628"/>
        <dbReference type="ChEBI" id="CHEBI:15378"/>
        <dbReference type="ChEBI" id="CHEBI:29991"/>
        <dbReference type="ChEBI" id="CHEBI:30616"/>
        <dbReference type="ChEBI" id="CHEBI:43474"/>
        <dbReference type="ChEBI" id="CHEBI:58443"/>
        <dbReference type="ChEBI" id="CHEBI:77657"/>
        <dbReference type="ChEBI" id="CHEBI:456216"/>
        <dbReference type="EC" id="6.3.2.6"/>
    </reaction>
</comment>
<evidence type="ECO:0000256" key="2">
    <source>
        <dbReference type="ARBA" id="ARBA00010190"/>
    </source>
</evidence>
<proteinExistence type="inferred from homology"/>
<organism evidence="13 14">
    <name type="scientific">Thermodesulfitimonas autotrophica</name>
    <dbReference type="NCBI Taxonomy" id="1894989"/>
    <lineage>
        <taxon>Bacteria</taxon>
        <taxon>Bacillati</taxon>
        <taxon>Bacillota</taxon>
        <taxon>Clostridia</taxon>
        <taxon>Thermoanaerobacterales</taxon>
        <taxon>Thermoanaerobacteraceae</taxon>
        <taxon>Thermodesulfitimonas</taxon>
    </lineage>
</organism>
<sequence length="241" mass="27268">MERGELLYEGKAKRVYRTDRPDRYLVEFKDEATAFDGKKRGTIADKGPLNNRISAYFFALLERAGIPTHYVETVGDREMLVQAVTIIPVEVVARNIVAGSLSKRLGLPEGTPLSQPVVEYYYKRDDLGDPMINCSHVVALGLATAEELHRMRELALQVNQVLKEHLEPKGIVLVDFKLEFGRVDGQIVVADEISPDTCRFWDRATGEKMDKDRFRRDLGGVTEAYTAVWRRLTGEEPDVRG</sequence>
<evidence type="ECO:0000256" key="6">
    <source>
        <dbReference type="ARBA" id="ARBA00022741"/>
    </source>
</evidence>
<dbReference type="Gene3D" id="3.30.200.20">
    <property type="entry name" value="Phosphorylase Kinase, domain 1"/>
    <property type="match status" value="1"/>
</dbReference>
<dbReference type="GO" id="GO:0005524">
    <property type="term" value="F:ATP binding"/>
    <property type="evidence" value="ECO:0007669"/>
    <property type="project" value="UniProtKB-KW"/>
</dbReference>
<evidence type="ECO:0000313" key="13">
    <source>
        <dbReference type="EMBL" id="RPF47083.1"/>
    </source>
</evidence>
<evidence type="ECO:0000256" key="10">
    <source>
        <dbReference type="ARBA" id="ARBA00048475"/>
    </source>
</evidence>
<feature type="domain" description="SAICAR synthetase/ADE2 N-terminal" evidence="12">
    <location>
        <begin position="6"/>
        <end position="231"/>
    </location>
</feature>
<dbReference type="UniPathway" id="UPA00074">
    <property type="reaction ID" value="UER00131"/>
</dbReference>
<dbReference type="PROSITE" id="PS01057">
    <property type="entry name" value="SAICAR_SYNTHETASE_1"/>
    <property type="match status" value="1"/>
</dbReference>
<dbReference type="Pfam" id="PF01259">
    <property type="entry name" value="SAICAR_synt"/>
    <property type="match status" value="1"/>
</dbReference>
<dbReference type="CDD" id="cd01415">
    <property type="entry name" value="SAICAR_synt_PurC"/>
    <property type="match status" value="1"/>
</dbReference>
<dbReference type="PANTHER" id="PTHR43599">
    <property type="entry name" value="MULTIFUNCTIONAL PROTEIN ADE2"/>
    <property type="match status" value="1"/>
</dbReference>
<keyword evidence="5 11" id="KW-0436">Ligase</keyword>
<dbReference type="InterPro" id="IPR001636">
    <property type="entry name" value="SAICAR_synth"/>
</dbReference>
<dbReference type="FunFam" id="3.30.470.20:FF:000006">
    <property type="entry name" value="Phosphoribosylaminoimidazole-succinocarboxamide synthase"/>
    <property type="match status" value="1"/>
</dbReference>
<comment type="caution">
    <text evidence="13">The sequence shown here is derived from an EMBL/GenBank/DDBJ whole genome shotgun (WGS) entry which is preliminary data.</text>
</comment>